<reference evidence="1" key="1">
    <citation type="submission" date="2022-02" db="EMBL/GenBank/DDBJ databases">
        <title>Plant Genome Project.</title>
        <authorList>
            <person name="Zhang R.-G."/>
        </authorList>
    </citation>
    <scope>NUCLEOTIDE SEQUENCE</scope>
    <source>
        <strain evidence="1">AT1</strain>
    </source>
</reference>
<evidence type="ECO:0000313" key="2">
    <source>
        <dbReference type="Proteomes" id="UP001062846"/>
    </source>
</evidence>
<accession>A0ACC0N6C2</accession>
<proteinExistence type="predicted"/>
<organism evidence="1 2">
    <name type="scientific">Rhododendron molle</name>
    <name type="common">Chinese azalea</name>
    <name type="synonym">Azalea mollis</name>
    <dbReference type="NCBI Taxonomy" id="49168"/>
    <lineage>
        <taxon>Eukaryota</taxon>
        <taxon>Viridiplantae</taxon>
        <taxon>Streptophyta</taxon>
        <taxon>Embryophyta</taxon>
        <taxon>Tracheophyta</taxon>
        <taxon>Spermatophyta</taxon>
        <taxon>Magnoliopsida</taxon>
        <taxon>eudicotyledons</taxon>
        <taxon>Gunneridae</taxon>
        <taxon>Pentapetalae</taxon>
        <taxon>asterids</taxon>
        <taxon>Ericales</taxon>
        <taxon>Ericaceae</taxon>
        <taxon>Ericoideae</taxon>
        <taxon>Rhodoreae</taxon>
        <taxon>Rhododendron</taxon>
    </lineage>
</organism>
<comment type="caution">
    <text evidence="1">The sequence shown here is derived from an EMBL/GenBank/DDBJ whole genome shotgun (WGS) entry which is preliminary data.</text>
</comment>
<gene>
    <name evidence="1" type="ORF">RHMOL_Rhmol07G0262000</name>
</gene>
<protein>
    <submittedName>
        <fullName evidence="1">Uncharacterized protein</fullName>
    </submittedName>
</protein>
<dbReference type="Proteomes" id="UP001062846">
    <property type="component" value="Chromosome 7"/>
</dbReference>
<keyword evidence="2" id="KW-1185">Reference proteome</keyword>
<name>A0ACC0N6C2_RHOML</name>
<dbReference type="EMBL" id="CM046394">
    <property type="protein sequence ID" value="KAI8548282.1"/>
    <property type="molecule type" value="Genomic_DNA"/>
</dbReference>
<sequence length="93" mass="10663">MARSEGVDNFVIESDCERAMRACMKGSSTDREVQPIHDDARLLIRDLNCHFIWCKRHAYRGCSSLVITLHIQKAPQNCDFTANGPNWSFLINH</sequence>
<evidence type="ECO:0000313" key="1">
    <source>
        <dbReference type="EMBL" id="KAI8548282.1"/>
    </source>
</evidence>